<accession>A0A8J5WA40</accession>
<feature type="domain" description="Endonuclease/exonuclease/phosphatase" evidence="2">
    <location>
        <begin position="72"/>
        <end position="379"/>
    </location>
</feature>
<dbReference type="PANTHER" id="PTHR12121:SF68">
    <property type="entry name" value="CARBON CATABOLITE REPRESSOR PROTEIN 4 HOMOLOG 4-RELATED"/>
    <property type="match status" value="1"/>
</dbReference>
<dbReference type="PANTHER" id="PTHR12121">
    <property type="entry name" value="CARBON CATABOLITE REPRESSOR PROTEIN 4"/>
    <property type="match status" value="1"/>
</dbReference>
<reference evidence="3" key="2">
    <citation type="submission" date="2021-02" db="EMBL/GenBank/DDBJ databases">
        <authorList>
            <person name="Kimball J.A."/>
            <person name="Haas M.W."/>
            <person name="Macchietto M."/>
            <person name="Kono T."/>
            <person name="Duquette J."/>
            <person name="Shao M."/>
        </authorList>
    </citation>
    <scope>NUCLEOTIDE SEQUENCE</scope>
    <source>
        <tissue evidence="3">Fresh leaf tissue</tissue>
    </source>
</reference>
<name>A0A8J5WA40_ZIZPA</name>
<dbReference type="InterPro" id="IPR005135">
    <property type="entry name" value="Endo/exonuclease/phosphatase"/>
</dbReference>
<dbReference type="AlphaFoldDB" id="A0A8J5WA40"/>
<dbReference type="FunFam" id="3.60.10.10:FF:000067">
    <property type="entry name" value="Carbon catabolite repressor protein 4 homolog 4"/>
    <property type="match status" value="1"/>
</dbReference>
<evidence type="ECO:0000256" key="1">
    <source>
        <dbReference type="SAM" id="MobiDB-lite"/>
    </source>
</evidence>
<dbReference type="InterPro" id="IPR050410">
    <property type="entry name" value="CCR4/nocturin_mRNA_transcr"/>
</dbReference>
<keyword evidence="4" id="KW-1185">Reference proteome</keyword>
<evidence type="ECO:0000313" key="4">
    <source>
        <dbReference type="Proteomes" id="UP000729402"/>
    </source>
</evidence>
<protein>
    <recommendedName>
        <fullName evidence="2">Endonuclease/exonuclease/phosphatase domain-containing protein</fullName>
    </recommendedName>
</protein>
<dbReference type="Pfam" id="PF03372">
    <property type="entry name" value="Exo_endo_phos"/>
    <property type="match status" value="1"/>
</dbReference>
<dbReference type="Proteomes" id="UP000729402">
    <property type="component" value="Unassembled WGS sequence"/>
</dbReference>
<dbReference type="EMBL" id="JAAALK010000082">
    <property type="protein sequence ID" value="KAG8085449.1"/>
    <property type="molecule type" value="Genomic_DNA"/>
</dbReference>
<evidence type="ECO:0000259" key="2">
    <source>
        <dbReference type="Pfam" id="PF03372"/>
    </source>
</evidence>
<feature type="compositionally biased region" description="Basic and acidic residues" evidence="1">
    <location>
        <begin position="197"/>
        <end position="211"/>
    </location>
</feature>
<organism evidence="3 4">
    <name type="scientific">Zizania palustris</name>
    <name type="common">Northern wild rice</name>
    <dbReference type="NCBI Taxonomy" id="103762"/>
    <lineage>
        <taxon>Eukaryota</taxon>
        <taxon>Viridiplantae</taxon>
        <taxon>Streptophyta</taxon>
        <taxon>Embryophyta</taxon>
        <taxon>Tracheophyta</taxon>
        <taxon>Spermatophyta</taxon>
        <taxon>Magnoliopsida</taxon>
        <taxon>Liliopsida</taxon>
        <taxon>Poales</taxon>
        <taxon>Poaceae</taxon>
        <taxon>BOP clade</taxon>
        <taxon>Oryzoideae</taxon>
        <taxon>Oryzeae</taxon>
        <taxon>Zizaniinae</taxon>
        <taxon>Zizania</taxon>
    </lineage>
</organism>
<evidence type="ECO:0000313" key="3">
    <source>
        <dbReference type="EMBL" id="KAG8085449.1"/>
    </source>
</evidence>
<feature type="region of interest" description="Disordered" evidence="1">
    <location>
        <begin position="186"/>
        <end position="211"/>
    </location>
</feature>
<comment type="caution">
    <text evidence="3">The sequence shown here is derived from an EMBL/GenBank/DDBJ whole genome shotgun (WGS) entry which is preliminary data.</text>
</comment>
<dbReference type="OrthoDB" id="2866996at2759"/>
<sequence length="396" mass="44045">MLKLQTARAASLPLSLLRRRPVSSPPCGSRLAFVPICKRRMGTQGQPKFAPLPTAQSESDAGASGYQFRLVSYNILAQVYVKSSFFPHSPSACLKWKARSKAVLTELKSFDADLMCIQELDEYDTFYMKNMENSGYSSIYIQRSGDKRDGCGIFYKPKSMELVQKEVIHYNDLVEKYVHTDHVNVAPSNNSSLAEESGTKTDNNKRGDSNDPRVRLKRDCVGLLAAFKLNDPCDHILITANTHIYWDPEWIDVKLAQAKYLLSRVSQFEKLISNKFNCKPSVIISGDFNSTPGDRVYNYLVSAGSECTGEAPMKLRSLYAANGGEPEFTNCTPGFTGTLDYIFLSDNSSIKPTSLLRLPRGDSADVQGGLPNFHHPSDHLPIGADFQIHLPLLVLL</sequence>
<gene>
    <name evidence="3" type="ORF">GUJ93_ZPchr0010g10451</name>
</gene>
<reference evidence="3" key="1">
    <citation type="journal article" date="2021" name="bioRxiv">
        <title>Whole Genome Assembly and Annotation of Northern Wild Rice, Zizania palustris L., Supports a Whole Genome Duplication in the Zizania Genus.</title>
        <authorList>
            <person name="Haas M."/>
            <person name="Kono T."/>
            <person name="Macchietto M."/>
            <person name="Millas R."/>
            <person name="McGilp L."/>
            <person name="Shao M."/>
            <person name="Duquette J."/>
            <person name="Hirsch C.N."/>
            <person name="Kimball J."/>
        </authorList>
    </citation>
    <scope>NUCLEOTIDE SEQUENCE</scope>
    <source>
        <tissue evidence="3">Fresh leaf tissue</tissue>
    </source>
</reference>
<proteinExistence type="predicted"/>
<dbReference type="GO" id="GO:0000175">
    <property type="term" value="F:3'-5'-RNA exonuclease activity"/>
    <property type="evidence" value="ECO:0007669"/>
    <property type="project" value="TreeGrafter"/>
</dbReference>